<dbReference type="Proteomes" id="UP000738325">
    <property type="component" value="Unassembled WGS sequence"/>
</dbReference>
<dbReference type="AlphaFoldDB" id="A0A9P6RRY8"/>
<feature type="region of interest" description="Disordered" evidence="1">
    <location>
        <begin position="184"/>
        <end position="209"/>
    </location>
</feature>
<name>A0A9P6RRY8_9FUNG</name>
<feature type="region of interest" description="Disordered" evidence="1">
    <location>
        <begin position="1"/>
        <end position="23"/>
    </location>
</feature>
<gene>
    <name evidence="2" type="ORF">BGZ99_008620</name>
</gene>
<proteinExistence type="predicted"/>
<accession>A0A9P6RRY8</accession>
<sequence>MYQHSGFHPPGHHNDTLSNFDATDYDAGQGRLYGGVQEEQRRGSHMHDISMLTKRLANLQLMDSLCPSELPQEQREQHQQPSTLVKMDSTWSSQIQLLLVHLADQADLEEKSIHPILTSTSISNAGAGAGVRDAYGSGGSRLPPLGIYEQVLVDWVLRLDQIPANVYKDHPGLKREVDRIRLQQGITKRKPASRGKESRSVDEAGLLGMDDDEDDSTLLLPGTVVIMLEEVAIAAGAP</sequence>
<evidence type="ECO:0000256" key="1">
    <source>
        <dbReference type="SAM" id="MobiDB-lite"/>
    </source>
</evidence>
<dbReference type="OrthoDB" id="2439051at2759"/>
<reference evidence="2" key="1">
    <citation type="journal article" date="2020" name="Fungal Divers.">
        <title>Resolving the Mortierellaceae phylogeny through synthesis of multi-gene phylogenetics and phylogenomics.</title>
        <authorList>
            <person name="Vandepol N."/>
            <person name="Liber J."/>
            <person name="Desiro A."/>
            <person name="Na H."/>
            <person name="Kennedy M."/>
            <person name="Barry K."/>
            <person name="Grigoriev I.V."/>
            <person name="Miller A.N."/>
            <person name="O'Donnell K."/>
            <person name="Stajich J.E."/>
            <person name="Bonito G."/>
        </authorList>
    </citation>
    <scope>NUCLEOTIDE SEQUENCE</scope>
    <source>
        <strain evidence="2">REB-010B</strain>
    </source>
</reference>
<comment type="caution">
    <text evidence="2">The sequence shown here is derived from an EMBL/GenBank/DDBJ whole genome shotgun (WGS) entry which is preliminary data.</text>
</comment>
<keyword evidence="3" id="KW-1185">Reference proteome</keyword>
<protein>
    <submittedName>
        <fullName evidence="2">Uncharacterized protein</fullName>
    </submittedName>
</protein>
<dbReference type="EMBL" id="JAAAIP010000068">
    <property type="protein sequence ID" value="KAG0326964.1"/>
    <property type="molecule type" value="Genomic_DNA"/>
</dbReference>
<organism evidence="2 3">
    <name type="scientific">Dissophora globulifera</name>
    <dbReference type="NCBI Taxonomy" id="979702"/>
    <lineage>
        <taxon>Eukaryota</taxon>
        <taxon>Fungi</taxon>
        <taxon>Fungi incertae sedis</taxon>
        <taxon>Mucoromycota</taxon>
        <taxon>Mortierellomycotina</taxon>
        <taxon>Mortierellomycetes</taxon>
        <taxon>Mortierellales</taxon>
        <taxon>Mortierellaceae</taxon>
        <taxon>Dissophora</taxon>
    </lineage>
</organism>
<evidence type="ECO:0000313" key="2">
    <source>
        <dbReference type="EMBL" id="KAG0326964.1"/>
    </source>
</evidence>
<evidence type="ECO:0000313" key="3">
    <source>
        <dbReference type="Proteomes" id="UP000738325"/>
    </source>
</evidence>